<evidence type="ECO:0000256" key="9">
    <source>
        <dbReference type="PROSITE-ProRule" id="PRU00284"/>
    </source>
</evidence>
<dbReference type="Pfam" id="PF02743">
    <property type="entry name" value="dCache_1"/>
    <property type="match status" value="1"/>
</dbReference>
<name>A0AA45WVF9_9CLOT</name>
<dbReference type="SMART" id="SM00304">
    <property type="entry name" value="HAMP"/>
    <property type="match status" value="1"/>
</dbReference>
<feature type="domain" description="HAMP" evidence="12">
    <location>
        <begin position="337"/>
        <end position="395"/>
    </location>
</feature>
<dbReference type="PROSITE" id="PS50885">
    <property type="entry name" value="HAMP"/>
    <property type="match status" value="1"/>
</dbReference>
<dbReference type="PROSITE" id="PS50111">
    <property type="entry name" value="CHEMOTAXIS_TRANSDUC_2"/>
    <property type="match status" value="1"/>
</dbReference>
<feature type="transmembrane region" description="Helical" evidence="10">
    <location>
        <begin position="12"/>
        <end position="31"/>
    </location>
</feature>
<dbReference type="GO" id="GO:0005886">
    <property type="term" value="C:plasma membrane"/>
    <property type="evidence" value="ECO:0007669"/>
    <property type="project" value="UniProtKB-SubCell"/>
</dbReference>
<dbReference type="GO" id="GO:0006935">
    <property type="term" value="P:chemotaxis"/>
    <property type="evidence" value="ECO:0007669"/>
    <property type="project" value="UniProtKB-KW"/>
</dbReference>
<evidence type="ECO:0000256" key="3">
    <source>
        <dbReference type="ARBA" id="ARBA00022500"/>
    </source>
</evidence>
<dbReference type="InterPro" id="IPR033479">
    <property type="entry name" value="dCache_1"/>
</dbReference>
<comment type="subcellular location">
    <subcellularLocation>
        <location evidence="1">Cell membrane</location>
        <topology evidence="1">Multi-pass membrane protein</topology>
    </subcellularLocation>
</comment>
<reference evidence="13" key="1">
    <citation type="submission" date="2017-05" db="EMBL/GenBank/DDBJ databases">
        <authorList>
            <person name="Varghese N."/>
            <person name="Submissions S."/>
        </authorList>
    </citation>
    <scope>NUCLEOTIDE SEQUENCE</scope>
    <source>
        <strain evidence="13">Su22</strain>
    </source>
</reference>
<dbReference type="SMART" id="SM00283">
    <property type="entry name" value="MA"/>
    <property type="match status" value="1"/>
</dbReference>
<dbReference type="PANTHER" id="PTHR32089:SF112">
    <property type="entry name" value="LYSOZYME-LIKE PROTEIN-RELATED"/>
    <property type="match status" value="1"/>
</dbReference>
<evidence type="ECO:0000313" key="13">
    <source>
        <dbReference type="EMBL" id="SMP52451.1"/>
    </source>
</evidence>
<dbReference type="GO" id="GO:0007165">
    <property type="term" value="P:signal transduction"/>
    <property type="evidence" value="ECO:0007669"/>
    <property type="project" value="UniProtKB-KW"/>
</dbReference>
<dbReference type="CDD" id="cd06225">
    <property type="entry name" value="HAMP"/>
    <property type="match status" value="1"/>
</dbReference>
<dbReference type="EMBL" id="FXUF01000004">
    <property type="protein sequence ID" value="SMP52451.1"/>
    <property type="molecule type" value="Genomic_DNA"/>
</dbReference>
<dbReference type="InterPro" id="IPR003660">
    <property type="entry name" value="HAMP_dom"/>
</dbReference>
<evidence type="ECO:0000256" key="10">
    <source>
        <dbReference type="SAM" id="Phobius"/>
    </source>
</evidence>
<feature type="transmembrane region" description="Helical" evidence="10">
    <location>
        <begin position="313"/>
        <end position="336"/>
    </location>
</feature>
<dbReference type="CDD" id="cd12914">
    <property type="entry name" value="PDC1_DGC_like"/>
    <property type="match status" value="1"/>
</dbReference>
<dbReference type="AlphaFoldDB" id="A0AA45WVF9"/>
<evidence type="ECO:0000256" key="4">
    <source>
        <dbReference type="ARBA" id="ARBA00022692"/>
    </source>
</evidence>
<feature type="domain" description="Methyl-accepting transducer" evidence="11">
    <location>
        <begin position="456"/>
        <end position="699"/>
    </location>
</feature>
<keyword evidence="2" id="KW-1003">Cell membrane</keyword>
<evidence type="ECO:0000256" key="7">
    <source>
        <dbReference type="ARBA" id="ARBA00023224"/>
    </source>
</evidence>
<dbReference type="PANTHER" id="PTHR32089">
    <property type="entry name" value="METHYL-ACCEPTING CHEMOTAXIS PROTEIN MCPB"/>
    <property type="match status" value="1"/>
</dbReference>
<evidence type="ECO:0000256" key="6">
    <source>
        <dbReference type="ARBA" id="ARBA00023136"/>
    </source>
</evidence>
<keyword evidence="7 9" id="KW-0807">Transducer</keyword>
<accession>A0AA45WVF9</accession>
<dbReference type="Proteomes" id="UP001158066">
    <property type="component" value="Unassembled WGS sequence"/>
</dbReference>
<evidence type="ECO:0000256" key="1">
    <source>
        <dbReference type="ARBA" id="ARBA00004651"/>
    </source>
</evidence>
<evidence type="ECO:0000313" key="14">
    <source>
        <dbReference type="Proteomes" id="UP001158066"/>
    </source>
</evidence>
<protein>
    <submittedName>
        <fullName evidence="13">Methyl-accepting chemotaxis protein</fullName>
    </submittedName>
</protein>
<proteinExistence type="inferred from homology"/>
<keyword evidence="5 10" id="KW-1133">Transmembrane helix</keyword>
<dbReference type="RefSeq" id="WP_283408899.1">
    <property type="nucleotide sequence ID" value="NZ_FXUF01000004.1"/>
</dbReference>
<dbReference type="Gene3D" id="1.10.287.950">
    <property type="entry name" value="Methyl-accepting chemotaxis protein"/>
    <property type="match status" value="3"/>
</dbReference>
<dbReference type="InterPro" id="IPR004089">
    <property type="entry name" value="MCPsignal_dom"/>
</dbReference>
<keyword evidence="4 10" id="KW-0812">Transmembrane</keyword>
<evidence type="ECO:0000259" key="12">
    <source>
        <dbReference type="PROSITE" id="PS50885"/>
    </source>
</evidence>
<dbReference type="SUPFAM" id="SSF58104">
    <property type="entry name" value="Methyl-accepting chemotaxis protein (MCP) signaling domain"/>
    <property type="match status" value="3"/>
</dbReference>
<sequence>MLNNFNMRSKMLIIFVVTGLIPMLIIAAVAYQQSSSTLQKEIYLQMEQFGELTQLQFEDYFREKEVYGDVLANLPLVINALQVHQSTDLEPEEQAAAWQEAYTGLDGLMTDNLQRFRLGGLFVTDAQGNSFYATEPFRASLEGVDLSSRDYIQASMGGRQNWSQLFYSDVIDDYTIVLSTPLQDPQTNRIIGAVNALIPLPVIEDMLHSNIHLIGESGDAYLVDSTGLLLTNTMLGEYSENAAFVRTVDTEAVRNLAGPLTQRQVAYSNTGVYADYLGDAVLGSYQVATLGATEVGMIIELHESEGMAPLRRLVYLLGILTAVVAAISVLLALYAAKIMADPMREISQAIQRVASYDFTIAEDDPLHLYEKRKDEVGQMATGLKSTLATLRTIMGKITGQATTIGQSASQLLDIANDMAAGSEEMSAKTGVVSAATEQINASIGSTTEATMETSQSIQTIASAVEEMSANIRNLASASEETSAEVNNVTQLIEGVTVEIDEVSSSAQDVNESVNSVAIAVKEINQSLSEVSHNCEKSMHISDDAGRKAADTSKVIEKLNQSSKAINKIVGVINDIADQTNMLALNAAIEAAGAGEAGKGFAVVANEVKELAKQTAEATDEIGQQIASMQQDMGNAVSSVKLITDVITQVQEITNAIAAAVTQQSATTGEISDTIVVAAERVSQITSRIENISSNAAQVLRSSTEASKGVNEIARSSSELSEASDEVARSSEAASEQMTDLGRSTSEIAQGTQEIGNNILEIDGAAADTAKGATETSQSAQDLAGIAQELNDIMSQFKI</sequence>
<organism evidence="13 14">
    <name type="scientific">Anoxynatronum buryatiense</name>
    <dbReference type="NCBI Taxonomy" id="489973"/>
    <lineage>
        <taxon>Bacteria</taxon>
        <taxon>Bacillati</taxon>
        <taxon>Bacillota</taxon>
        <taxon>Clostridia</taxon>
        <taxon>Eubacteriales</taxon>
        <taxon>Clostridiaceae</taxon>
        <taxon>Anoxynatronum</taxon>
    </lineage>
</organism>
<dbReference type="Gene3D" id="3.30.450.20">
    <property type="entry name" value="PAS domain"/>
    <property type="match status" value="1"/>
</dbReference>
<dbReference type="Pfam" id="PF00015">
    <property type="entry name" value="MCPsignal"/>
    <property type="match status" value="1"/>
</dbReference>
<keyword evidence="3" id="KW-0145">Chemotaxis</keyword>
<evidence type="ECO:0000256" key="8">
    <source>
        <dbReference type="ARBA" id="ARBA00029447"/>
    </source>
</evidence>
<comment type="similarity">
    <text evidence="8">Belongs to the methyl-accepting chemotaxis (MCP) protein family.</text>
</comment>
<keyword evidence="14" id="KW-1185">Reference proteome</keyword>
<evidence type="ECO:0000259" key="11">
    <source>
        <dbReference type="PROSITE" id="PS50111"/>
    </source>
</evidence>
<keyword evidence="6 10" id="KW-0472">Membrane</keyword>
<comment type="caution">
    <text evidence="13">The sequence shown here is derived from an EMBL/GenBank/DDBJ whole genome shotgun (WGS) entry which is preliminary data.</text>
</comment>
<gene>
    <name evidence="13" type="ORF">SAMN06296020_104238</name>
</gene>
<evidence type="ECO:0000256" key="2">
    <source>
        <dbReference type="ARBA" id="ARBA00022475"/>
    </source>
</evidence>
<evidence type="ECO:0000256" key="5">
    <source>
        <dbReference type="ARBA" id="ARBA00022989"/>
    </source>
</evidence>